<keyword evidence="11" id="KW-1185">Reference proteome</keyword>
<evidence type="ECO:0000256" key="6">
    <source>
        <dbReference type="ARBA" id="ARBA00022989"/>
    </source>
</evidence>
<evidence type="ECO:0000256" key="1">
    <source>
        <dbReference type="ARBA" id="ARBA00004651"/>
    </source>
</evidence>
<organism evidence="10 11">
    <name type="scientific">Baumannia cicadellinicola subsp. Homalodisca coagulata</name>
    <dbReference type="NCBI Taxonomy" id="374463"/>
    <lineage>
        <taxon>Bacteria</taxon>
        <taxon>Pseudomonadati</taxon>
        <taxon>Pseudomonadota</taxon>
        <taxon>Gammaproteobacteria</taxon>
        <taxon>Candidatus Palibaumannia</taxon>
    </lineage>
</organism>
<comment type="similarity">
    <text evidence="2 8">Belongs to the MreD family.</text>
</comment>
<keyword evidence="8" id="KW-0997">Cell inner membrane</keyword>
<evidence type="ECO:0000256" key="4">
    <source>
        <dbReference type="ARBA" id="ARBA00022692"/>
    </source>
</evidence>
<gene>
    <name evidence="10" type="primary">mreD</name>
    <name evidence="10" type="ordered locus">BCI_0047</name>
</gene>
<dbReference type="PANTHER" id="PTHR37484">
    <property type="entry name" value="ROD SHAPE-DETERMINING PROTEIN MRED"/>
    <property type="match status" value="1"/>
</dbReference>
<dbReference type="RefSeq" id="WP_011520258.1">
    <property type="nucleotide sequence ID" value="NC_007984.1"/>
</dbReference>
<feature type="transmembrane region" description="Helical" evidence="9">
    <location>
        <begin position="133"/>
        <end position="153"/>
    </location>
</feature>
<comment type="subcellular location">
    <subcellularLocation>
        <location evidence="8">Cell inner membrane</location>
    </subcellularLocation>
    <subcellularLocation>
        <location evidence="1">Cell membrane</location>
        <topology evidence="1">Multi-pass membrane protein</topology>
    </subcellularLocation>
</comment>
<feature type="transmembrane region" description="Helical" evidence="9">
    <location>
        <begin position="32"/>
        <end position="48"/>
    </location>
</feature>
<sequence length="158" mass="18625">MTRFYRQYNWVIWLFFFFIIIILPIIPCNKPINLFWPSWLNLLLIYWVMVRQNRIHVGIVFLISIIVDLIRGSKLGIHPLLISIIIYIVFIKIKFFRNKNIYQQVIIIILASAIAKFIVNITNYLLLSNSWQTGILSSSIVDGIAWPLVLCIMRKITS</sequence>
<dbReference type="NCBIfam" id="TIGR03426">
    <property type="entry name" value="shape_MreD"/>
    <property type="match status" value="1"/>
</dbReference>
<dbReference type="Pfam" id="PF04093">
    <property type="entry name" value="MreD"/>
    <property type="match status" value="1"/>
</dbReference>
<dbReference type="OrthoDB" id="6647425at2"/>
<dbReference type="STRING" id="374463.BCI_0047"/>
<evidence type="ECO:0000256" key="8">
    <source>
        <dbReference type="PIRNR" id="PIRNR018472"/>
    </source>
</evidence>
<dbReference type="AlphaFoldDB" id="Q1LU39"/>
<feature type="transmembrane region" description="Helical" evidence="9">
    <location>
        <begin position="55"/>
        <end position="71"/>
    </location>
</feature>
<feature type="transmembrane region" description="Helical" evidence="9">
    <location>
        <begin position="7"/>
        <end position="26"/>
    </location>
</feature>
<feature type="transmembrane region" description="Helical" evidence="9">
    <location>
        <begin position="77"/>
        <end position="93"/>
    </location>
</feature>
<name>Q1LU39_BAUCH</name>
<keyword evidence="3 8" id="KW-1003">Cell membrane</keyword>
<dbReference type="HOGENOM" id="CLU_119315_0_0_6"/>
<dbReference type="InterPro" id="IPR026034">
    <property type="entry name" value="MreD_proteobac"/>
</dbReference>
<keyword evidence="7 8" id="KW-0472">Membrane</keyword>
<dbReference type="PANTHER" id="PTHR37484:SF1">
    <property type="entry name" value="ROD SHAPE-DETERMINING PROTEIN MRED"/>
    <property type="match status" value="1"/>
</dbReference>
<evidence type="ECO:0000256" key="9">
    <source>
        <dbReference type="SAM" id="Phobius"/>
    </source>
</evidence>
<dbReference type="PIRSF" id="PIRSF018472">
    <property type="entry name" value="MreD_proteobac"/>
    <property type="match status" value="1"/>
</dbReference>
<reference evidence="10 11" key="1">
    <citation type="journal article" date="2006" name="PLoS Biol.">
        <title>Metabolic complementarity and genomics of the dual bacterial symbiosis of sharpshooters.</title>
        <authorList>
            <person name="Wu D."/>
            <person name="Daugherty S.C."/>
            <person name="Van Aken S.E."/>
            <person name="Pai G.H."/>
            <person name="Watkins K.L."/>
            <person name="Khouri H."/>
            <person name="Tallon L.J."/>
            <person name="Zaborsky J.M."/>
            <person name="Dunbar H.E."/>
            <person name="Tran P.L."/>
            <person name="Moran N.A."/>
            <person name="Eisen J.A."/>
        </authorList>
    </citation>
    <scope>NUCLEOTIDE SEQUENCE [LARGE SCALE GENOMIC DNA]</scope>
    <source>
        <strain evidence="10">Hc</strain>
    </source>
</reference>
<keyword evidence="5 8" id="KW-0133">Cell shape</keyword>
<evidence type="ECO:0000313" key="10">
    <source>
        <dbReference type="EMBL" id="ABF13809.1"/>
    </source>
</evidence>
<comment type="function">
    <text evidence="8">Involved in formation of the rod shape of the cell. May also contribute to regulation of formation of penicillin-binding proteins.</text>
</comment>
<feature type="transmembrane region" description="Helical" evidence="9">
    <location>
        <begin position="105"/>
        <end position="127"/>
    </location>
</feature>
<keyword evidence="4 9" id="KW-0812">Transmembrane</keyword>
<evidence type="ECO:0000256" key="3">
    <source>
        <dbReference type="ARBA" id="ARBA00022475"/>
    </source>
</evidence>
<dbReference type="Proteomes" id="UP000002427">
    <property type="component" value="Chromosome"/>
</dbReference>
<dbReference type="InterPro" id="IPR007227">
    <property type="entry name" value="Cell_shape_determining_MreD"/>
</dbReference>
<evidence type="ECO:0000256" key="5">
    <source>
        <dbReference type="ARBA" id="ARBA00022960"/>
    </source>
</evidence>
<accession>Q1LU39</accession>
<dbReference type="EMBL" id="CP000238">
    <property type="protein sequence ID" value="ABF13809.1"/>
    <property type="molecule type" value="Genomic_DNA"/>
</dbReference>
<proteinExistence type="inferred from homology"/>
<evidence type="ECO:0000256" key="7">
    <source>
        <dbReference type="ARBA" id="ARBA00023136"/>
    </source>
</evidence>
<keyword evidence="6 9" id="KW-1133">Transmembrane helix</keyword>
<evidence type="ECO:0000313" key="11">
    <source>
        <dbReference type="Proteomes" id="UP000002427"/>
    </source>
</evidence>
<dbReference type="GO" id="GO:0005886">
    <property type="term" value="C:plasma membrane"/>
    <property type="evidence" value="ECO:0007669"/>
    <property type="project" value="UniProtKB-SubCell"/>
</dbReference>
<dbReference type="KEGG" id="bci:BCI_0047"/>
<protein>
    <recommendedName>
        <fullName evidence="8">Rod shape-determining protein MreD</fullName>
    </recommendedName>
</protein>
<dbReference type="GO" id="GO:0008360">
    <property type="term" value="P:regulation of cell shape"/>
    <property type="evidence" value="ECO:0007669"/>
    <property type="project" value="UniProtKB-UniRule"/>
</dbReference>
<evidence type="ECO:0000256" key="2">
    <source>
        <dbReference type="ARBA" id="ARBA00007776"/>
    </source>
</evidence>